<dbReference type="AlphaFoldDB" id="K5ZH95"/>
<dbReference type="OrthoDB" id="9794575at2"/>
<comment type="caution">
    <text evidence="1">The sequence shown here is derived from an EMBL/GenBank/DDBJ whole genome shotgun (WGS) entry which is preliminary data.</text>
</comment>
<dbReference type="SUPFAM" id="SSF53756">
    <property type="entry name" value="UDP-Glycosyltransferase/glycogen phosphorylase"/>
    <property type="match status" value="1"/>
</dbReference>
<evidence type="ECO:0000313" key="2">
    <source>
        <dbReference type="Proteomes" id="UP000006330"/>
    </source>
</evidence>
<accession>K5ZH95</accession>
<proteinExistence type="predicted"/>
<dbReference type="EMBL" id="AGZO01000027">
    <property type="protein sequence ID" value="EKN10630.1"/>
    <property type="molecule type" value="Genomic_DNA"/>
</dbReference>
<dbReference type="PATRIC" id="fig|999418.3.peg.4042"/>
<dbReference type="Proteomes" id="UP000006330">
    <property type="component" value="Unassembled WGS sequence"/>
</dbReference>
<organism evidence="1 2">
    <name type="scientific">Parabacteroides goldsteinii CL02T12C30</name>
    <dbReference type="NCBI Taxonomy" id="999418"/>
    <lineage>
        <taxon>Bacteria</taxon>
        <taxon>Pseudomonadati</taxon>
        <taxon>Bacteroidota</taxon>
        <taxon>Bacteroidia</taxon>
        <taxon>Bacteroidales</taxon>
        <taxon>Tannerellaceae</taxon>
        <taxon>Parabacteroides</taxon>
    </lineage>
</organism>
<dbReference type="HOGENOM" id="CLU_665406_0_0_10"/>
<reference evidence="1 2" key="1">
    <citation type="submission" date="2012-02" db="EMBL/GenBank/DDBJ databases">
        <title>The Genome Sequence of Parabacteroides goldsteinii CL02T12C30.</title>
        <authorList>
            <consortium name="The Broad Institute Genome Sequencing Platform"/>
            <person name="Earl A."/>
            <person name="Ward D."/>
            <person name="Feldgarden M."/>
            <person name="Gevers D."/>
            <person name="Zitomersky N.L."/>
            <person name="Coyne M.J."/>
            <person name="Comstock L.E."/>
            <person name="Young S.K."/>
            <person name="Zeng Q."/>
            <person name="Gargeya S."/>
            <person name="Fitzgerald M."/>
            <person name="Haas B."/>
            <person name="Abouelleil A."/>
            <person name="Alvarado L."/>
            <person name="Arachchi H.M."/>
            <person name="Berlin A."/>
            <person name="Chapman S.B."/>
            <person name="Gearin G."/>
            <person name="Goldberg J."/>
            <person name="Griggs A."/>
            <person name="Gujja S."/>
            <person name="Hansen M."/>
            <person name="Heiman D."/>
            <person name="Howarth C."/>
            <person name="Larimer J."/>
            <person name="Lui A."/>
            <person name="MacDonald P.J.P."/>
            <person name="McCowen C."/>
            <person name="Montmayeur A."/>
            <person name="Murphy C."/>
            <person name="Neiman D."/>
            <person name="Pearson M."/>
            <person name="Priest M."/>
            <person name="Roberts A."/>
            <person name="Saif S."/>
            <person name="Shea T."/>
            <person name="Sisk P."/>
            <person name="Stolte C."/>
            <person name="Sykes S."/>
            <person name="Wortman J."/>
            <person name="Nusbaum C."/>
            <person name="Birren B."/>
        </authorList>
    </citation>
    <scope>NUCLEOTIDE SEQUENCE [LARGE SCALE GENOMIC DNA]</scope>
    <source>
        <strain evidence="1 2">CL02T12C30</strain>
    </source>
</reference>
<dbReference type="Gene3D" id="3.40.50.2000">
    <property type="entry name" value="Glycogen Phosphorylase B"/>
    <property type="match status" value="2"/>
</dbReference>
<sequence length="413" mass="48460">MKKKVLFLIQWYPSFRSANVNCDTNIMKELLKTGLYDIHCLSYKPINRPDYEYLDGFHVHRFQRSVWWMKIQSLSEKGEYHKYKILFLLNRLLLRIRQIITSPIYPMMEPLLCRCYYHEAKKLHQKEQFDIVVSEHFGFDTLYAGYKLKKQFPNIKFMPIFWDSLSGGFCPKFLPESYCRNRKRKFEKMVMDIADRGIVMESSLSHHQTTSINYSYFSKLQVLNVPYLNYQLVKESGFTYPKNNIHFVFTGTLSQRNPDYIISLLSQLGGAKVTFICDVSYHSIVKKHHFNGVLECLPYMPYVELKSYLLSADVLFNIGVRESTAISGKIFDYMGYCKPIITTTFIDNEAAIPYINRYPQGLVIDERLSLNENLIKLKSFLESCGHFTFTFEDVANEFKTSLPSSFVSIINEL</sequence>
<evidence type="ECO:0008006" key="3">
    <source>
        <dbReference type="Google" id="ProtNLM"/>
    </source>
</evidence>
<evidence type="ECO:0000313" key="1">
    <source>
        <dbReference type="EMBL" id="EKN10630.1"/>
    </source>
</evidence>
<name>K5ZH95_9BACT</name>
<gene>
    <name evidence="1" type="ORF">HMPREF1076_03968</name>
</gene>
<protein>
    <recommendedName>
        <fullName evidence="3">Glycosyltransferase subfamily 4-like N-terminal domain-containing protein</fullName>
    </recommendedName>
</protein>
<dbReference type="RefSeq" id="WP_007657068.1">
    <property type="nucleotide sequence ID" value="NZ_JH976474.1"/>
</dbReference>